<sequence>MRKKKYAILAVIPARGGSKSIPRKNIKPLAGKPLLTYSITEALKSKLLTRVVVSSEDKRIIRTAKRYGAEAPFVRPKALATDTALAVPTIQHAVREMERQENTTYDYVVMLQPTTPLRTTRHIDACLLQLIRTKADSVISVVRVWDKHPYRMKTIKRGRLVDFGKETKENMPRQSLPPVYLRNGAIYACKRNVLMRQNSFKGKDSRPYIMTEEESVNIDSVLDFQIAELLIKNRRSKR</sequence>
<dbReference type="CDD" id="cd02513">
    <property type="entry name" value="CMP-NeuAc_Synthase"/>
    <property type="match status" value="1"/>
</dbReference>
<dbReference type="GO" id="GO:0008781">
    <property type="term" value="F:N-acylneuraminate cytidylyltransferase activity"/>
    <property type="evidence" value="ECO:0007669"/>
    <property type="project" value="TreeGrafter"/>
</dbReference>
<dbReference type="PANTHER" id="PTHR21485">
    <property type="entry name" value="HAD SUPERFAMILY MEMBERS CMAS AND KDSC"/>
    <property type="match status" value="1"/>
</dbReference>
<gene>
    <name evidence="1" type="ORF">COU47_00920</name>
</gene>
<dbReference type="PANTHER" id="PTHR21485:SF6">
    <property type="entry name" value="N-ACYLNEURAMINATE CYTIDYLYLTRANSFERASE-RELATED"/>
    <property type="match status" value="1"/>
</dbReference>
<accession>A0A2H0TEL2</accession>
<dbReference type="InterPro" id="IPR003329">
    <property type="entry name" value="Cytidylyl_trans"/>
</dbReference>
<dbReference type="Proteomes" id="UP000231503">
    <property type="component" value="Unassembled WGS sequence"/>
</dbReference>
<protein>
    <submittedName>
        <fullName evidence="1">N-acylneuraminate cytidylyltransferase</fullName>
    </submittedName>
</protein>
<organism evidence="1 2">
    <name type="scientific">Candidatus Niyogibacteria bacterium CG10_big_fil_rev_8_21_14_0_10_46_36</name>
    <dbReference type="NCBI Taxonomy" id="1974726"/>
    <lineage>
        <taxon>Bacteria</taxon>
        <taxon>Candidatus Niyogiibacteriota</taxon>
    </lineage>
</organism>
<dbReference type="Gene3D" id="3.90.550.10">
    <property type="entry name" value="Spore Coat Polysaccharide Biosynthesis Protein SpsA, Chain A"/>
    <property type="match status" value="1"/>
</dbReference>
<dbReference type="Pfam" id="PF02348">
    <property type="entry name" value="CTP_transf_3"/>
    <property type="match status" value="1"/>
</dbReference>
<evidence type="ECO:0000313" key="2">
    <source>
        <dbReference type="Proteomes" id="UP000231503"/>
    </source>
</evidence>
<keyword evidence="1" id="KW-0808">Transferase</keyword>
<proteinExistence type="predicted"/>
<evidence type="ECO:0000313" key="1">
    <source>
        <dbReference type="EMBL" id="PIR69980.1"/>
    </source>
</evidence>
<name>A0A2H0TEL2_9BACT</name>
<comment type="caution">
    <text evidence="1">The sequence shown here is derived from an EMBL/GenBank/DDBJ whole genome shotgun (WGS) entry which is preliminary data.</text>
</comment>
<keyword evidence="1" id="KW-0548">Nucleotidyltransferase</keyword>
<dbReference type="InterPro" id="IPR029044">
    <property type="entry name" value="Nucleotide-diphossugar_trans"/>
</dbReference>
<reference evidence="2" key="1">
    <citation type="submission" date="2017-09" db="EMBL/GenBank/DDBJ databases">
        <title>Depth-based differentiation of microbial function through sediment-hosted aquifers and enrichment of novel symbionts in the deep terrestrial subsurface.</title>
        <authorList>
            <person name="Probst A.J."/>
            <person name="Ladd B."/>
            <person name="Jarett J.K."/>
            <person name="Geller-Mcgrath D.E."/>
            <person name="Sieber C.M.K."/>
            <person name="Emerson J.B."/>
            <person name="Anantharaman K."/>
            <person name="Thomas B.C."/>
            <person name="Malmstrom R."/>
            <person name="Stieglmeier M."/>
            <person name="Klingl A."/>
            <person name="Woyke T."/>
            <person name="Ryan C.M."/>
            <person name="Banfield J.F."/>
        </authorList>
    </citation>
    <scope>NUCLEOTIDE SEQUENCE [LARGE SCALE GENOMIC DNA]</scope>
</reference>
<dbReference type="EMBL" id="PFCO01000001">
    <property type="protein sequence ID" value="PIR69980.1"/>
    <property type="molecule type" value="Genomic_DNA"/>
</dbReference>
<dbReference type="InterPro" id="IPR050793">
    <property type="entry name" value="CMP-NeuNAc_synthase"/>
</dbReference>
<dbReference type="SUPFAM" id="SSF53448">
    <property type="entry name" value="Nucleotide-diphospho-sugar transferases"/>
    <property type="match status" value="1"/>
</dbReference>
<dbReference type="AlphaFoldDB" id="A0A2H0TEL2"/>